<protein>
    <recommendedName>
        <fullName evidence="8">ATP synthase epsilon chain</fullName>
    </recommendedName>
    <alternativeName>
        <fullName evidence="8">ATP synthase F1 sector epsilon subunit</fullName>
    </alternativeName>
    <alternativeName>
        <fullName evidence="8">F-ATPase epsilon subunit</fullName>
    </alternativeName>
</protein>
<dbReference type="InterPro" id="IPR036771">
    <property type="entry name" value="ATPsynth_dsu/esu_N"/>
</dbReference>
<dbReference type="InterPro" id="IPR020547">
    <property type="entry name" value="ATP_synth_F1_esu_C"/>
</dbReference>
<dbReference type="InterPro" id="IPR020546">
    <property type="entry name" value="ATP_synth_F1_dsu/esu_N"/>
</dbReference>
<keyword evidence="3 8" id="KW-0813">Transport</keyword>
<evidence type="ECO:0000313" key="14">
    <source>
        <dbReference type="Proteomes" id="UP000178122"/>
    </source>
</evidence>
<comment type="function">
    <text evidence="8">Produces ATP from ADP in the presence of a proton gradient across the membrane.</text>
</comment>
<organism evidence="13 14">
    <name type="scientific">Candidatus Buchananbacteria bacterium RIFCSPLOWO2_01_FULL_40_23b</name>
    <dbReference type="NCBI Taxonomy" id="1797544"/>
    <lineage>
        <taxon>Bacteria</taxon>
        <taxon>Candidatus Buchananiibacteriota</taxon>
    </lineage>
</organism>
<sequence length="150" mass="16998">MSQKFHLKLVTPERQTYEKEIYQLTVPTTEGQITILPNHLPLVSVLAPGEIMIVETPGKKEEITMAVSGGFLQVAQNQVTILADTAERLEEIDESRSEAARQRAEKLLAEVKNRESVEYTALAVKIGKELARLKVVRRRRHHERGQTTNQ</sequence>
<accession>A0A1G1YSB2</accession>
<evidence type="ECO:0000256" key="3">
    <source>
        <dbReference type="ARBA" id="ARBA00022448"/>
    </source>
</evidence>
<keyword evidence="6 8" id="KW-0139">CF(1)</keyword>
<dbReference type="HAMAP" id="MF_00530">
    <property type="entry name" value="ATP_synth_epsil_bac"/>
    <property type="match status" value="1"/>
</dbReference>
<evidence type="ECO:0000256" key="10">
    <source>
        <dbReference type="SAM" id="Coils"/>
    </source>
</evidence>
<dbReference type="Gene3D" id="2.60.15.10">
    <property type="entry name" value="F0F1 ATP synthase delta/epsilon subunit, N-terminal"/>
    <property type="match status" value="1"/>
</dbReference>
<keyword evidence="7 8" id="KW-0066">ATP synthesis</keyword>
<feature type="domain" description="ATP synthase F1 complex delta/epsilon subunit N-terminal" evidence="12">
    <location>
        <begin position="5"/>
        <end position="86"/>
    </location>
</feature>
<evidence type="ECO:0000256" key="7">
    <source>
        <dbReference type="ARBA" id="ARBA00023310"/>
    </source>
</evidence>
<dbReference type="InterPro" id="IPR001469">
    <property type="entry name" value="ATP_synth_F1_dsu/esu"/>
</dbReference>
<comment type="caution">
    <text evidence="13">The sequence shown here is derived from an EMBL/GenBank/DDBJ whole genome shotgun (WGS) entry which is preliminary data.</text>
</comment>
<dbReference type="GO" id="GO:0045259">
    <property type="term" value="C:proton-transporting ATP synthase complex"/>
    <property type="evidence" value="ECO:0007669"/>
    <property type="project" value="UniProtKB-KW"/>
</dbReference>
<evidence type="ECO:0000259" key="12">
    <source>
        <dbReference type="Pfam" id="PF02823"/>
    </source>
</evidence>
<dbReference type="AlphaFoldDB" id="A0A1G1YSB2"/>
<dbReference type="CDD" id="cd12152">
    <property type="entry name" value="F1-ATPase_delta"/>
    <property type="match status" value="1"/>
</dbReference>
<proteinExistence type="inferred from homology"/>
<dbReference type="Proteomes" id="UP000178122">
    <property type="component" value="Unassembled WGS sequence"/>
</dbReference>
<dbReference type="SUPFAM" id="SSF46604">
    <property type="entry name" value="Epsilon subunit of F1F0-ATP synthase C-terminal domain"/>
    <property type="match status" value="1"/>
</dbReference>
<feature type="coiled-coil region" evidence="10">
    <location>
        <begin position="72"/>
        <end position="114"/>
    </location>
</feature>
<dbReference type="NCBIfam" id="TIGR01216">
    <property type="entry name" value="ATP_synt_epsi"/>
    <property type="match status" value="1"/>
</dbReference>
<evidence type="ECO:0000256" key="9">
    <source>
        <dbReference type="RuleBase" id="RU003656"/>
    </source>
</evidence>
<evidence type="ECO:0000256" key="8">
    <source>
        <dbReference type="HAMAP-Rule" id="MF_00530"/>
    </source>
</evidence>
<gene>
    <name evidence="8" type="primary">atpC</name>
    <name evidence="13" type="ORF">A2912_00210</name>
</gene>
<keyword evidence="8" id="KW-0375">Hydrogen ion transport</keyword>
<feature type="domain" description="ATP synthase epsilon subunit C-terminal" evidence="11">
    <location>
        <begin position="90"/>
        <end position="136"/>
    </location>
</feature>
<evidence type="ECO:0000256" key="4">
    <source>
        <dbReference type="ARBA" id="ARBA00023065"/>
    </source>
</evidence>
<evidence type="ECO:0000259" key="11">
    <source>
        <dbReference type="Pfam" id="PF00401"/>
    </source>
</evidence>
<keyword evidence="10" id="KW-0175">Coiled coil</keyword>
<dbReference type="GO" id="GO:0005524">
    <property type="term" value="F:ATP binding"/>
    <property type="evidence" value="ECO:0007669"/>
    <property type="project" value="UniProtKB-UniRule"/>
</dbReference>
<dbReference type="GO" id="GO:0005886">
    <property type="term" value="C:plasma membrane"/>
    <property type="evidence" value="ECO:0007669"/>
    <property type="project" value="UniProtKB-SubCell"/>
</dbReference>
<reference evidence="13 14" key="1">
    <citation type="journal article" date="2016" name="Nat. Commun.">
        <title>Thousands of microbial genomes shed light on interconnected biogeochemical processes in an aquifer system.</title>
        <authorList>
            <person name="Anantharaman K."/>
            <person name="Brown C.T."/>
            <person name="Hug L.A."/>
            <person name="Sharon I."/>
            <person name="Castelle C.J."/>
            <person name="Probst A.J."/>
            <person name="Thomas B.C."/>
            <person name="Singh A."/>
            <person name="Wilkins M.J."/>
            <person name="Karaoz U."/>
            <person name="Brodie E.L."/>
            <person name="Williams K.H."/>
            <person name="Hubbard S.S."/>
            <person name="Banfield J.F."/>
        </authorList>
    </citation>
    <scope>NUCLEOTIDE SEQUENCE [LARGE SCALE GENOMIC DNA]</scope>
</reference>
<evidence type="ECO:0000256" key="6">
    <source>
        <dbReference type="ARBA" id="ARBA00023196"/>
    </source>
</evidence>
<keyword evidence="5 8" id="KW-0472">Membrane</keyword>
<keyword evidence="8" id="KW-1003">Cell membrane</keyword>
<dbReference type="Pfam" id="PF00401">
    <property type="entry name" value="ATP-synt_DE"/>
    <property type="match status" value="1"/>
</dbReference>
<comment type="subcellular location">
    <subcellularLocation>
        <location evidence="1 8">Cell membrane</location>
        <topology evidence="1 8">Peripheral membrane protein</topology>
    </subcellularLocation>
</comment>
<dbReference type="PANTHER" id="PTHR13822:SF10">
    <property type="entry name" value="ATP SYNTHASE EPSILON CHAIN, CHLOROPLASTIC"/>
    <property type="match status" value="1"/>
</dbReference>
<name>A0A1G1YSB2_9BACT</name>
<keyword evidence="4 8" id="KW-0406">Ion transport</keyword>
<evidence type="ECO:0000256" key="2">
    <source>
        <dbReference type="ARBA" id="ARBA00005712"/>
    </source>
</evidence>
<dbReference type="EMBL" id="MHIN01000027">
    <property type="protein sequence ID" value="OGY54520.1"/>
    <property type="molecule type" value="Genomic_DNA"/>
</dbReference>
<comment type="subunit">
    <text evidence="8 9">F-type ATPases have 2 components, CF(1) - the catalytic core - and CF(0) - the membrane proton channel. CF(1) has five subunits: alpha(3), beta(3), gamma(1), delta(1), epsilon(1). CF(0) has three main subunits: a, b and c.</text>
</comment>
<comment type="similarity">
    <text evidence="2 8 9">Belongs to the ATPase epsilon chain family.</text>
</comment>
<dbReference type="PANTHER" id="PTHR13822">
    <property type="entry name" value="ATP SYNTHASE DELTA/EPSILON CHAIN"/>
    <property type="match status" value="1"/>
</dbReference>
<evidence type="ECO:0000256" key="1">
    <source>
        <dbReference type="ARBA" id="ARBA00004202"/>
    </source>
</evidence>
<dbReference type="InterPro" id="IPR036794">
    <property type="entry name" value="ATP_F1_dsu/esu_C_sf"/>
</dbReference>
<dbReference type="GO" id="GO:0046933">
    <property type="term" value="F:proton-transporting ATP synthase activity, rotational mechanism"/>
    <property type="evidence" value="ECO:0007669"/>
    <property type="project" value="UniProtKB-UniRule"/>
</dbReference>
<evidence type="ECO:0000256" key="5">
    <source>
        <dbReference type="ARBA" id="ARBA00023136"/>
    </source>
</evidence>
<evidence type="ECO:0000313" key="13">
    <source>
        <dbReference type="EMBL" id="OGY54520.1"/>
    </source>
</evidence>
<dbReference type="Pfam" id="PF02823">
    <property type="entry name" value="ATP-synt_DE_N"/>
    <property type="match status" value="1"/>
</dbReference>
<dbReference type="SUPFAM" id="SSF51344">
    <property type="entry name" value="Epsilon subunit of F1F0-ATP synthase N-terminal domain"/>
    <property type="match status" value="1"/>
</dbReference>